<keyword evidence="8" id="KW-0238">DNA-binding</keyword>
<dbReference type="Proteomes" id="UP001472677">
    <property type="component" value="Unassembled WGS sequence"/>
</dbReference>
<keyword evidence="10" id="KW-1133">Transmembrane helix</keyword>
<keyword evidence="5" id="KW-0547">Nucleotide-binding</keyword>
<evidence type="ECO:0000256" key="7">
    <source>
        <dbReference type="ARBA" id="ARBA00023029"/>
    </source>
</evidence>
<evidence type="ECO:0000256" key="2">
    <source>
        <dbReference type="ARBA" id="ARBA00001946"/>
    </source>
</evidence>
<feature type="transmembrane region" description="Helical" evidence="10">
    <location>
        <begin position="189"/>
        <end position="208"/>
    </location>
</feature>
<name>A0ABR2GG61_9ROSI</name>
<feature type="transmembrane region" description="Helical" evidence="10">
    <location>
        <begin position="240"/>
        <end position="262"/>
    </location>
</feature>
<evidence type="ECO:0000313" key="13">
    <source>
        <dbReference type="Proteomes" id="UP001472677"/>
    </source>
</evidence>
<keyword evidence="7" id="KW-0799">Topoisomerase</keyword>
<keyword evidence="6" id="KW-0067">ATP-binding</keyword>
<dbReference type="EC" id="5.6.2.2" evidence="3"/>
<dbReference type="InterPro" id="IPR013757">
    <property type="entry name" value="Topo_IIA_A_a_sf"/>
</dbReference>
<comment type="cofactor">
    <cofactor evidence="2">
        <name>Mg(2+)</name>
        <dbReference type="ChEBI" id="CHEBI:18420"/>
    </cofactor>
</comment>
<comment type="catalytic activity">
    <reaction evidence="1">
        <text>ATP-dependent breakage, passage and rejoining of double-stranded DNA.</text>
        <dbReference type="EC" id="5.6.2.2"/>
    </reaction>
</comment>
<dbReference type="InterPro" id="IPR013760">
    <property type="entry name" value="Topo_IIA-like_dom_sf"/>
</dbReference>
<keyword evidence="10" id="KW-0812">Transmembrane</keyword>
<dbReference type="Gene3D" id="3.30.1490.30">
    <property type="match status" value="1"/>
</dbReference>
<proteinExistence type="predicted"/>
<evidence type="ECO:0000256" key="5">
    <source>
        <dbReference type="ARBA" id="ARBA00022741"/>
    </source>
</evidence>
<gene>
    <name evidence="12" type="ORF">V6N12_051445</name>
</gene>
<dbReference type="Pfam" id="PF16898">
    <property type="entry name" value="TOPRIM_C"/>
    <property type="match status" value="1"/>
</dbReference>
<dbReference type="EMBL" id="JBBPBM010000001">
    <property type="protein sequence ID" value="KAK8601616.1"/>
    <property type="molecule type" value="Genomic_DNA"/>
</dbReference>
<feature type="transmembrane region" description="Helical" evidence="10">
    <location>
        <begin position="370"/>
        <end position="402"/>
    </location>
</feature>
<keyword evidence="4" id="KW-0479">Metal-binding</keyword>
<evidence type="ECO:0000256" key="8">
    <source>
        <dbReference type="ARBA" id="ARBA00023125"/>
    </source>
</evidence>
<dbReference type="PANTHER" id="PTHR10169:SF38">
    <property type="entry name" value="DNA TOPOISOMERASE 2"/>
    <property type="match status" value="1"/>
</dbReference>
<evidence type="ECO:0000256" key="6">
    <source>
        <dbReference type="ARBA" id="ARBA00022840"/>
    </source>
</evidence>
<reference evidence="12 13" key="1">
    <citation type="journal article" date="2024" name="G3 (Bethesda)">
        <title>Genome assembly of Hibiscus sabdariffa L. provides insights into metabolisms of medicinal natural products.</title>
        <authorList>
            <person name="Kim T."/>
        </authorList>
    </citation>
    <scope>NUCLEOTIDE SEQUENCE [LARGE SCALE GENOMIC DNA]</scope>
    <source>
        <strain evidence="12">TK-2024</strain>
        <tissue evidence="12">Old leaves</tissue>
    </source>
</reference>
<feature type="transmembrane region" description="Helical" evidence="10">
    <location>
        <begin position="149"/>
        <end position="168"/>
    </location>
</feature>
<feature type="domain" description="C-terminal associated" evidence="11">
    <location>
        <begin position="75"/>
        <end position="115"/>
    </location>
</feature>
<keyword evidence="9" id="KW-0413">Isomerase</keyword>
<dbReference type="Gene3D" id="1.10.268.10">
    <property type="entry name" value="Topoisomerase, domain 3"/>
    <property type="match status" value="1"/>
</dbReference>
<feature type="transmembrane region" description="Helical" evidence="10">
    <location>
        <begin position="324"/>
        <end position="345"/>
    </location>
</feature>
<accession>A0ABR2GG61</accession>
<feature type="transmembrane region" description="Helical" evidence="10">
    <location>
        <begin position="291"/>
        <end position="309"/>
    </location>
</feature>
<sequence>MLSFFAHASRTINKKKEEMPFYSMPDYRSRKESLGGNIKGWTIKYYKICGLAGLISCLLFSAYVVAFINVIILLQGFGTSTRVEGKDYFEEIDKHQKEFVWEGEQDGDSIELAFILEEFFHLRLDFYVKRRKHVLGTLELELLKMDNKFRFILDVIMGSIIMSNRIVYLSSLKAGTIEREMRTRKDGCWSWMFWPWFIAIALAFYGLYCFQKHLIGEAGVTEQLAIVTSVFTWLTPVPAAYFNGYLEGCPFIFFFVYHYFFFFNVRVRKRLYGDYYARPHAPKWDVNPSKWSRLLFCAGVLVGHWFAAFEAPELHRIPGGWSNVGVWMLIVATLLMQYSSTLYLAKYSEKVVVPTAVVQFRPYRWIRHPVYVSTMLLFATNCLALRAPLSLLFVLAVCFMNYD</sequence>
<comment type="caution">
    <text evidence="12">The sequence shown here is derived from an EMBL/GenBank/DDBJ whole genome shotgun (WGS) entry which is preliminary data.</text>
</comment>
<evidence type="ECO:0000256" key="10">
    <source>
        <dbReference type="SAM" id="Phobius"/>
    </source>
</evidence>
<keyword evidence="13" id="KW-1185">Reference proteome</keyword>
<dbReference type="PANTHER" id="PTHR10169">
    <property type="entry name" value="DNA TOPOISOMERASE/GYRASE"/>
    <property type="match status" value="1"/>
</dbReference>
<dbReference type="InterPro" id="IPR050634">
    <property type="entry name" value="DNA_Topoisomerase_II"/>
</dbReference>
<evidence type="ECO:0000313" key="12">
    <source>
        <dbReference type="EMBL" id="KAK8601616.1"/>
    </source>
</evidence>
<evidence type="ECO:0000256" key="4">
    <source>
        <dbReference type="ARBA" id="ARBA00022723"/>
    </source>
</evidence>
<organism evidence="12 13">
    <name type="scientific">Hibiscus sabdariffa</name>
    <name type="common">roselle</name>
    <dbReference type="NCBI Taxonomy" id="183260"/>
    <lineage>
        <taxon>Eukaryota</taxon>
        <taxon>Viridiplantae</taxon>
        <taxon>Streptophyta</taxon>
        <taxon>Embryophyta</taxon>
        <taxon>Tracheophyta</taxon>
        <taxon>Spermatophyta</taxon>
        <taxon>Magnoliopsida</taxon>
        <taxon>eudicotyledons</taxon>
        <taxon>Gunneridae</taxon>
        <taxon>Pentapetalae</taxon>
        <taxon>rosids</taxon>
        <taxon>malvids</taxon>
        <taxon>Malvales</taxon>
        <taxon>Malvaceae</taxon>
        <taxon>Malvoideae</taxon>
        <taxon>Hibiscus</taxon>
    </lineage>
</organism>
<evidence type="ECO:0000256" key="9">
    <source>
        <dbReference type="ARBA" id="ARBA00023235"/>
    </source>
</evidence>
<dbReference type="InterPro" id="IPR031660">
    <property type="entry name" value="TOPRIM_C"/>
</dbReference>
<evidence type="ECO:0000259" key="11">
    <source>
        <dbReference type="Pfam" id="PF16898"/>
    </source>
</evidence>
<protein>
    <recommendedName>
        <fullName evidence="3">DNA topoisomerase (ATP-hydrolyzing)</fullName>
        <ecNumber evidence="3">5.6.2.2</ecNumber>
    </recommendedName>
</protein>
<dbReference type="Gene3D" id="1.20.120.1630">
    <property type="match status" value="1"/>
</dbReference>
<keyword evidence="10" id="KW-0472">Membrane</keyword>
<feature type="transmembrane region" description="Helical" evidence="10">
    <location>
        <begin position="48"/>
        <end position="74"/>
    </location>
</feature>
<dbReference type="SUPFAM" id="SSF56719">
    <property type="entry name" value="Type II DNA topoisomerase"/>
    <property type="match status" value="1"/>
</dbReference>
<evidence type="ECO:0000256" key="1">
    <source>
        <dbReference type="ARBA" id="ARBA00000185"/>
    </source>
</evidence>
<evidence type="ECO:0000256" key="3">
    <source>
        <dbReference type="ARBA" id="ARBA00012895"/>
    </source>
</evidence>